<keyword evidence="4" id="KW-0378">Hydrolase</keyword>
<dbReference type="GO" id="GO:0016787">
    <property type="term" value="F:hydrolase activity"/>
    <property type="evidence" value="ECO:0007669"/>
    <property type="project" value="UniProtKB-KW"/>
</dbReference>
<dbReference type="PANTHER" id="PTHR42740:SF1">
    <property type="entry name" value="RIBONUCLEASE VAPC3"/>
    <property type="match status" value="1"/>
</dbReference>
<keyword evidence="2" id="KW-0540">Nuclease</keyword>
<gene>
    <name evidence="7" type="ORF">C4544_02225</name>
</gene>
<dbReference type="Proteomes" id="UP000285655">
    <property type="component" value="Unassembled WGS sequence"/>
</dbReference>
<dbReference type="PANTHER" id="PTHR42740">
    <property type="entry name" value="RIBONUCLEASE VAPC3"/>
    <property type="match status" value="1"/>
</dbReference>
<dbReference type="EMBL" id="QZJW01000015">
    <property type="protein sequence ID" value="RJO61642.1"/>
    <property type="molecule type" value="Genomic_DNA"/>
</dbReference>
<accession>A0A419DEX2</accession>
<sequence>MILVDSSIWIDYFNGKATDKTDWLDSAIGDKEIIIGDIILTEVLQGFQNDNDFKTAQKLLLDFPFMEMVGQELAIKSAMNYRFLRKQGVTVRKTIDVMIGTFCIHYNFTLLHDDRDFEPMEKYLKLKTIRI</sequence>
<dbReference type="SUPFAM" id="SSF88723">
    <property type="entry name" value="PIN domain-like"/>
    <property type="match status" value="1"/>
</dbReference>
<dbReference type="InterPro" id="IPR051749">
    <property type="entry name" value="PINc/VapC_TA_RNase"/>
</dbReference>
<evidence type="ECO:0000256" key="1">
    <source>
        <dbReference type="ARBA" id="ARBA00022649"/>
    </source>
</evidence>
<proteinExistence type="predicted"/>
<comment type="caution">
    <text evidence="7">The sequence shown here is derived from an EMBL/GenBank/DDBJ whole genome shotgun (WGS) entry which is preliminary data.</text>
</comment>
<keyword evidence="3" id="KW-0479">Metal-binding</keyword>
<name>A0A419DEX2_9BACT</name>
<dbReference type="CDD" id="cd18760">
    <property type="entry name" value="PIN_MtVapC3-like"/>
    <property type="match status" value="1"/>
</dbReference>
<dbReference type="Pfam" id="PF01850">
    <property type="entry name" value="PIN"/>
    <property type="match status" value="1"/>
</dbReference>
<evidence type="ECO:0000313" key="7">
    <source>
        <dbReference type="EMBL" id="RJO61642.1"/>
    </source>
</evidence>
<evidence type="ECO:0000313" key="8">
    <source>
        <dbReference type="Proteomes" id="UP000285655"/>
    </source>
</evidence>
<feature type="domain" description="PIN" evidence="6">
    <location>
        <begin position="2"/>
        <end position="118"/>
    </location>
</feature>
<keyword evidence="1" id="KW-1277">Toxin-antitoxin system</keyword>
<dbReference type="AlphaFoldDB" id="A0A419DEX2"/>
<dbReference type="GO" id="GO:0004540">
    <property type="term" value="F:RNA nuclease activity"/>
    <property type="evidence" value="ECO:0007669"/>
    <property type="project" value="TreeGrafter"/>
</dbReference>
<organism evidence="7 8">
    <name type="scientific">candidate division WS5 bacterium</name>
    <dbReference type="NCBI Taxonomy" id="2093353"/>
    <lineage>
        <taxon>Bacteria</taxon>
        <taxon>candidate division WS5</taxon>
    </lineage>
</organism>
<dbReference type="Gene3D" id="3.40.50.1010">
    <property type="entry name" value="5'-nuclease"/>
    <property type="match status" value="1"/>
</dbReference>
<evidence type="ECO:0000256" key="2">
    <source>
        <dbReference type="ARBA" id="ARBA00022722"/>
    </source>
</evidence>
<evidence type="ECO:0000256" key="4">
    <source>
        <dbReference type="ARBA" id="ARBA00022801"/>
    </source>
</evidence>
<reference evidence="7 8" key="1">
    <citation type="journal article" date="2017" name="ISME J.">
        <title>Energy and carbon metabolisms in a deep terrestrial subsurface fluid microbial community.</title>
        <authorList>
            <person name="Momper L."/>
            <person name="Jungbluth S.P."/>
            <person name="Lee M.D."/>
            <person name="Amend J.P."/>
        </authorList>
    </citation>
    <scope>NUCLEOTIDE SEQUENCE [LARGE SCALE GENOMIC DNA]</scope>
    <source>
        <strain evidence="7">SURF_29</strain>
    </source>
</reference>
<dbReference type="InterPro" id="IPR029060">
    <property type="entry name" value="PIN-like_dom_sf"/>
</dbReference>
<evidence type="ECO:0000259" key="6">
    <source>
        <dbReference type="Pfam" id="PF01850"/>
    </source>
</evidence>
<dbReference type="GO" id="GO:0046872">
    <property type="term" value="F:metal ion binding"/>
    <property type="evidence" value="ECO:0007669"/>
    <property type="project" value="UniProtKB-KW"/>
</dbReference>
<keyword evidence="5" id="KW-0460">Magnesium</keyword>
<dbReference type="InterPro" id="IPR002716">
    <property type="entry name" value="PIN_dom"/>
</dbReference>
<evidence type="ECO:0000256" key="5">
    <source>
        <dbReference type="ARBA" id="ARBA00022842"/>
    </source>
</evidence>
<protein>
    <submittedName>
        <fullName evidence="7">PIN domain nuclease</fullName>
    </submittedName>
</protein>
<evidence type="ECO:0000256" key="3">
    <source>
        <dbReference type="ARBA" id="ARBA00022723"/>
    </source>
</evidence>